<dbReference type="Proteomes" id="UP000236161">
    <property type="component" value="Unassembled WGS sequence"/>
</dbReference>
<comment type="similarity">
    <text evidence="2">Belongs to the PPR family. PCMP-E subfamily.</text>
</comment>
<dbReference type="InterPro" id="IPR002885">
    <property type="entry name" value="PPR_rpt"/>
</dbReference>
<sequence>MAVDLGWCVAHLRSCDALHWISQGRQLHQLLLKAGVLSSIFVSNCLLQMYTRCGSELADAHRLFDEMPQRNCFSWNSILDAYLKAGYSTASLQLFHSMPQKNGYSWNAIVTGLVRLGDLHHARMMFDEMPTKEAVALNSILHSYFRTGKSMGAFRLYSRLNSACMGLSYLCNDSFVLATVISACAEHRALHLGRQLHSRIVVSKVELDAVLVSALIDMYGKCEDLDSASEALNLSNKPDDFSLSALIMGCFNCGRFDEARKLFDGREEPSVVLWNSLINGFASNYYGEEALHLFRRMKRAGVDPDSSTLTTMLSVCADIGVLGNLRQIHSHVLKYGVLEDIVVGSALLDAYSKAGQWDDASMVFAELKIRDTILLNSMINVYSNCGKIREARQIFDMIQRKTLISWNSMIVGYNQNGYATEALNLFANMHALDVELDKVTIASVLSAATSHCSLSTGEQIFALATRIGLDSNRIICTSLIDLYCKCGCITEGCRLFNTTRKCDEAPWNSMLMGCASNGLGTEALELFEAMRSNGVSPNDVTFLAILSCCCHCGLLEEGLRLFHSMKNEFGINPSIEHYSCVVDLLVRGGRINEAIDFIDGMPFKPDASMLTSVLGGCKACGHELLGIKVAQRIMELNPSQSVPYVQISSIYAANENWNRSEGVWLMMRDKMIKKNPGFSWIDL</sequence>
<dbReference type="NCBIfam" id="TIGR00756">
    <property type="entry name" value="PPR"/>
    <property type="match status" value="7"/>
</dbReference>
<dbReference type="Gene3D" id="1.25.40.10">
    <property type="entry name" value="Tetratricopeptide repeat domain"/>
    <property type="match status" value="5"/>
</dbReference>
<dbReference type="AlphaFoldDB" id="A0A2I0AS67"/>
<dbReference type="Pfam" id="PF20431">
    <property type="entry name" value="E_motif"/>
    <property type="match status" value="1"/>
</dbReference>
<evidence type="ECO:0000256" key="3">
    <source>
        <dbReference type="PROSITE-ProRule" id="PRU00708"/>
    </source>
</evidence>
<dbReference type="FunFam" id="1.25.40.10:FF:000205">
    <property type="entry name" value="Pentatricopeptide repeat-containing protein, mitochondrial"/>
    <property type="match status" value="1"/>
</dbReference>
<organism evidence="4 5">
    <name type="scientific">Apostasia shenzhenica</name>
    <dbReference type="NCBI Taxonomy" id="1088818"/>
    <lineage>
        <taxon>Eukaryota</taxon>
        <taxon>Viridiplantae</taxon>
        <taxon>Streptophyta</taxon>
        <taxon>Embryophyta</taxon>
        <taxon>Tracheophyta</taxon>
        <taxon>Spermatophyta</taxon>
        <taxon>Magnoliopsida</taxon>
        <taxon>Liliopsida</taxon>
        <taxon>Asparagales</taxon>
        <taxon>Orchidaceae</taxon>
        <taxon>Apostasioideae</taxon>
        <taxon>Apostasia</taxon>
    </lineage>
</organism>
<feature type="repeat" description="PPR" evidence="3">
    <location>
        <begin position="102"/>
        <end position="136"/>
    </location>
</feature>
<evidence type="ECO:0000313" key="5">
    <source>
        <dbReference type="Proteomes" id="UP000236161"/>
    </source>
</evidence>
<feature type="repeat" description="PPR" evidence="3">
    <location>
        <begin position="538"/>
        <end position="568"/>
    </location>
</feature>
<dbReference type="GO" id="GO:0003678">
    <property type="term" value="F:DNA helicase activity"/>
    <property type="evidence" value="ECO:0007669"/>
    <property type="project" value="UniProtKB-EC"/>
</dbReference>
<dbReference type="GO" id="GO:0009451">
    <property type="term" value="P:RNA modification"/>
    <property type="evidence" value="ECO:0007669"/>
    <property type="project" value="InterPro"/>
</dbReference>
<dbReference type="InterPro" id="IPR046960">
    <property type="entry name" value="PPR_At4g14850-like_plant"/>
</dbReference>
<dbReference type="Pfam" id="PF13041">
    <property type="entry name" value="PPR_2"/>
    <property type="match status" value="2"/>
</dbReference>
<keyword evidence="1" id="KW-0677">Repeat</keyword>
<protein>
    <submittedName>
        <fullName evidence="4">Pentatricopeptide repeat-containing protein</fullName>
        <ecNumber evidence="4">3.6.4.12</ecNumber>
    </submittedName>
</protein>
<feature type="repeat" description="PPR" evidence="3">
    <location>
        <begin position="270"/>
        <end position="304"/>
    </location>
</feature>
<dbReference type="InterPro" id="IPR046848">
    <property type="entry name" value="E_motif"/>
</dbReference>
<keyword evidence="4" id="KW-0378">Hydrolase</keyword>
<keyword evidence="5" id="KW-1185">Reference proteome</keyword>
<evidence type="ECO:0000256" key="2">
    <source>
        <dbReference type="ARBA" id="ARBA00061659"/>
    </source>
</evidence>
<dbReference type="GO" id="GO:0003723">
    <property type="term" value="F:RNA binding"/>
    <property type="evidence" value="ECO:0007669"/>
    <property type="project" value="InterPro"/>
</dbReference>
<accession>A0A2I0AS67</accession>
<dbReference type="GO" id="GO:0016787">
    <property type="term" value="F:hydrolase activity"/>
    <property type="evidence" value="ECO:0007669"/>
    <property type="project" value="UniProtKB-KW"/>
</dbReference>
<feature type="repeat" description="PPR" evidence="3">
    <location>
        <begin position="39"/>
        <end position="74"/>
    </location>
</feature>
<dbReference type="GO" id="GO:0005739">
    <property type="term" value="C:mitochondrion"/>
    <property type="evidence" value="ECO:0007669"/>
    <property type="project" value="UniProtKB-ARBA"/>
</dbReference>
<name>A0A2I0AS67_9ASPA</name>
<dbReference type="FunFam" id="1.25.40.10:FF:000797">
    <property type="entry name" value="Pentatricopeptide repeat-containing protein chloroplastic"/>
    <property type="match status" value="1"/>
</dbReference>
<proteinExistence type="inferred from homology"/>
<evidence type="ECO:0000313" key="4">
    <source>
        <dbReference type="EMBL" id="PKA58380.1"/>
    </source>
</evidence>
<dbReference type="PANTHER" id="PTHR47926:SF392">
    <property type="entry name" value="PENTATRICOPEPTIDE REPEAT-CONTAINING PROTEIN"/>
    <property type="match status" value="1"/>
</dbReference>
<feature type="repeat" description="PPR" evidence="3">
    <location>
        <begin position="503"/>
        <end position="537"/>
    </location>
</feature>
<dbReference type="InterPro" id="IPR011990">
    <property type="entry name" value="TPR-like_helical_dom_sf"/>
</dbReference>
<feature type="repeat" description="PPR" evidence="3">
    <location>
        <begin position="371"/>
        <end position="405"/>
    </location>
</feature>
<dbReference type="PANTHER" id="PTHR47926">
    <property type="entry name" value="PENTATRICOPEPTIDE REPEAT-CONTAINING PROTEIN"/>
    <property type="match status" value="1"/>
</dbReference>
<dbReference type="EC" id="3.6.4.12" evidence="4"/>
<dbReference type="EMBL" id="KZ451953">
    <property type="protein sequence ID" value="PKA58380.1"/>
    <property type="molecule type" value="Genomic_DNA"/>
</dbReference>
<dbReference type="PROSITE" id="PS51375">
    <property type="entry name" value="PPR"/>
    <property type="match status" value="6"/>
</dbReference>
<reference evidence="4 5" key="1">
    <citation type="journal article" date="2017" name="Nature">
        <title>The Apostasia genome and the evolution of orchids.</title>
        <authorList>
            <person name="Zhang G.Q."/>
            <person name="Liu K.W."/>
            <person name="Li Z."/>
            <person name="Lohaus R."/>
            <person name="Hsiao Y.Y."/>
            <person name="Niu S.C."/>
            <person name="Wang J.Y."/>
            <person name="Lin Y.C."/>
            <person name="Xu Q."/>
            <person name="Chen L.J."/>
            <person name="Yoshida K."/>
            <person name="Fujiwara S."/>
            <person name="Wang Z.W."/>
            <person name="Zhang Y.Q."/>
            <person name="Mitsuda N."/>
            <person name="Wang M."/>
            <person name="Liu G.H."/>
            <person name="Pecoraro L."/>
            <person name="Huang H.X."/>
            <person name="Xiao X.J."/>
            <person name="Lin M."/>
            <person name="Wu X.Y."/>
            <person name="Wu W.L."/>
            <person name="Chen Y.Y."/>
            <person name="Chang S.B."/>
            <person name="Sakamoto S."/>
            <person name="Ohme-Takagi M."/>
            <person name="Yagi M."/>
            <person name="Zeng S.J."/>
            <person name="Shen C.Y."/>
            <person name="Yeh C.M."/>
            <person name="Luo Y.B."/>
            <person name="Tsai W.C."/>
            <person name="Van de Peer Y."/>
            <person name="Liu Z.J."/>
        </authorList>
    </citation>
    <scope>NUCLEOTIDE SEQUENCE [LARGE SCALE GENOMIC DNA]</scope>
    <source>
        <strain evidence="5">cv. Shenzhen</strain>
        <tissue evidence="4">Stem</tissue>
    </source>
</reference>
<evidence type="ECO:0000256" key="1">
    <source>
        <dbReference type="ARBA" id="ARBA00022737"/>
    </source>
</evidence>
<dbReference type="OrthoDB" id="772568at2759"/>
<gene>
    <name evidence="4" type="primary">PCMP-E5</name>
    <name evidence="4" type="ORF">AXF42_Ash013886</name>
</gene>
<dbReference type="Pfam" id="PF01535">
    <property type="entry name" value="PPR"/>
    <property type="match status" value="7"/>
</dbReference>